<dbReference type="AlphaFoldDB" id="A0AAD4SBV2"/>
<organism evidence="2 3">
    <name type="scientific">Papaver atlanticum</name>
    <dbReference type="NCBI Taxonomy" id="357466"/>
    <lineage>
        <taxon>Eukaryota</taxon>
        <taxon>Viridiplantae</taxon>
        <taxon>Streptophyta</taxon>
        <taxon>Embryophyta</taxon>
        <taxon>Tracheophyta</taxon>
        <taxon>Spermatophyta</taxon>
        <taxon>Magnoliopsida</taxon>
        <taxon>Ranunculales</taxon>
        <taxon>Papaveraceae</taxon>
        <taxon>Papaveroideae</taxon>
        <taxon>Papaver</taxon>
    </lineage>
</organism>
<feature type="non-terminal residue" evidence="2">
    <location>
        <position position="106"/>
    </location>
</feature>
<protein>
    <submittedName>
        <fullName evidence="2">Uncharacterized protein</fullName>
    </submittedName>
</protein>
<evidence type="ECO:0000313" key="2">
    <source>
        <dbReference type="EMBL" id="KAI3876556.1"/>
    </source>
</evidence>
<accession>A0AAD4SBV2</accession>
<evidence type="ECO:0000313" key="3">
    <source>
        <dbReference type="Proteomes" id="UP001202328"/>
    </source>
</evidence>
<proteinExistence type="predicted"/>
<dbReference type="Proteomes" id="UP001202328">
    <property type="component" value="Unassembled WGS sequence"/>
</dbReference>
<name>A0AAD4SBV2_9MAGN</name>
<feature type="region of interest" description="Disordered" evidence="1">
    <location>
        <begin position="1"/>
        <end position="71"/>
    </location>
</feature>
<evidence type="ECO:0000256" key="1">
    <source>
        <dbReference type="SAM" id="MobiDB-lite"/>
    </source>
</evidence>
<gene>
    <name evidence="2" type="ORF">MKW98_015939</name>
</gene>
<reference evidence="2" key="1">
    <citation type="submission" date="2022-04" db="EMBL/GenBank/DDBJ databases">
        <title>A functionally conserved STORR gene fusion in Papaver species that diverged 16.8 million years ago.</title>
        <authorList>
            <person name="Catania T."/>
        </authorList>
    </citation>
    <scope>NUCLEOTIDE SEQUENCE</scope>
    <source>
        <strain evidence="2">S-188037</strain>
    </source>
</reference>
<feature type="compositionally biased region" description="Polar residues" evidence="1">
    <location>
        <begin position="8"/>
        <end position="25"/>
    </location>
</feature>
<sequence length="106" mass="11227">MEKLIVCGTSSGIRNDCGPSNQMSDSHSDPAQRPRLSSSTRNGGHEGQDGNLVACSSSFSPRDDSTPDPPSALIQSVIYKNNQSLNILQSLGQSIAILDHNGQIAF</sequence>
<comment type="caution">
    <text evidence="2">The sequence shown here is derived from an EMBL/GenBank/DDBJ whole genome shotgun (WGS) entry which is preliminary data.</text>
</comment>
<keyword evidence="3" id="KW-1185">Reference proteome</keyword>
<dbReference type="EMBL" id="JAJJMB010012492">
    <property type="protein sequence ID" value="KAI3876556.1"/>
    <property type="molecule type" value="Genomic_DNA"/>
</dbReference>